<dbReference type="SUPFAM" id="SSF69179">
    <property type="entry name" value="Integrin domains"/>
    <property type="match status" value="1"/>
</dbReference>
<evidence type="ECO:0000256" key="6">
    <source>
        <dbReference type="ARBA" id="ARBA00023170"/>
    </source>
</evidence>
<sequence length="246" mass="27985">MPRTNKTEFQLELPVKYTVYMVVTSREDSTKYLNFTASEKTSHIIKHQYQFNNLGRRSLPISVVFWIPIQLNKMTVWNQPQFIFSQNLSSACHTEVRVPPHSDFLAELKKTPVLSCSIAVCQRIQCDIQSFSSQEEFNVTLKGNLSFDWYIKTSHNYLQVVSTAEILFNDSTYALLPGQEAFVRAQTQTKVEPYEVHNPVPLIVGSSVGGLVLLALITVGLYKLGFFKRQYKDMINEAAPEAAPPQ</sequence>
<dbReference type="Proteomes" id="UP000664940">
    <property type="component" value="Unassembled WGS sequence"/>
</dbReference>
<gene>
    <name evidence="10" type="ORF">HJG60_006934</name>
</gene>
<evidence type="ECO:0000256" key="4">
    <source>
        <dbReference type="ARBA" id="ARBA00023037"/>
    </source>
</evidence>
<evidence type="ECO:0000313" key="10">
    <source>
        <dbReference type="EMBL" id="KAF6124911.1"/>
    </source>
</evidence>
<keyword evidence="5 8" id="KW-0472">Membrane</keyword>
<dbReference type="GO" id="GO:0098609">
    <property type="term" value="P:cell-cell adhesion"/>
    <property type="evidence" value="ECO:0007669"/>
    <property type="project" value="TreeGrafter"/>
</dbReference>
<evidence type="ECO:0000256" key="2">
    <source>
        <dbReference type="ARBA" id="ARBA00008054"/>
    </source>
</evidence>
<dbReference type="Pfam" id="PF00357">
    <property type="entry name" value="Integrin_alpha"/>
    <property type="match status" value="1"/>
</dbReference>
<dbReference type="InterPro" id="IPR048633">
    <property type="entry name" value="ITGAX-like_Ig_3"/>
</dbReference>
<comment type="caution">
    <text evidence="10">The sequence shown here is derived from an EMBL/GenBank/DDBJ whole genome shotgun (WGS) entry which is preliminary data.</text>
</comment>
<evidence type="ECO:0000259" key="9">
    <source>
        <dbReference type="Pfam" id="PF21520"/>
    </source>
</evidence>
<comment type="subcellular location">
    <subcellularLocation>
        <location evidence="1">Membrane</location>
        <topology evidence="1">Single-pass type I membrane protein</topology>
    </subcellularLocation>
</comment>
<evidence type="ECO:0000313" key="11">
    <source>
        <dbReference type="Proteomes" id="UP000664940"/>
    </source>
</evidence>
<dbReference type="AlphaFoldDB" id="A0A834EQ22"/>
<reference evidence="10 11" key="1">
    <citation type="journal article" date="2020" name="Nature">
        <title>Six reference-quality genomes reveal evolution of bat adaptations.</title>
        <authorList>
            <person name="Jebb D."/>
            <person name="Huang Z."/>
            <person name="Pippel M."/>
            <person name="Hughes G.M."/>
            <person name="Lavrichenko K."/>
            <person name="Devanna P."/>
            <person name="Winkler S."/>
            <person name="Jermiin L.S."/>
            <person name="Skirmuntt E.C."/>
            <person name="Katzourakis A."/>
            <person name="Burkitt-Gray L."/>
            <person name="Ray D.A."/>
            <person name="Sullivan K.A.M."/>
            <person name="Roscito J.G."/>
            <person name="Kirilenko B.M."/>
            <person name="Davalos L.M."/>
            <person name="Corthals A.P."/>
            <person name="Power M.L."/>
            <person name="Jones G."/>
            <person name="Ransome R.D."/>
            <person name="Dechmann D.K.N."/>
            <person name="Locatelli A.G."/>
            <person name="Puechmaille S.J."/>
            <person name="Fedrigo O."/>
            <person name="Jarvis E.D."/>
            <person name="Hiller M."/>
            <person name="Vernes S.C."/>
            <person name="Myers E.W."/>
            <person name="Teeling E.C."/>
        </authorList>
    </citation>
    <scope>NUCLEOTIDE SEQUENCE [LARGE SCALE GENOMIC DNA]</scope>
    <source>
        <strain evidence="10">Bat1K_MPI-CBG_1</strain>
    </source>
</reference>
<evidence type="ECO:0000256" key="3">
    <source>
        <dbReference type="ARBA" id="ARBA00022889"/>
    </source>
</evidence>
<dbReference type="InterPro" id="IPR032695">
    <property type="entry name" value="Integrin_dom_sf"/>
</dbReference>
<keyword evidence="6" id="KW-0675">Receptor</keyword>
<dbReference type="FunFam" id="1.20.5.930:FF:000004">
    <property type="entry name" value="Integrin subunit alpha M"/>
    <property type="match status" value="1"/>
</dbReference>
<feature type="transmembrane region" description="Helical" evidence="8">
    <location>
        <begin position="200"/>
        <end position="222"/>
    </location>
</feature>
<keyword evidence="7" id="KW-0325">Glycoprotein</keyword>
<dbReference type="Gene3D" id="2.60.40.1530">
    <property type="entry name" value="ntegrin, alpha v. Chain A, domain 4"/>
    <property type="match status" value="1"/>
</dbReference>
<evidence type="ECO:0000256" key="5">
    <source>
        <dbReference type="ARBA" id="ARBA00023136"/>
    </source>
</evidence>
<dbReference type="PANTHER" id="PTHR23220:SF130">
    <property type="entry name" value="INTEGRIN ALPHA-M"/>
    <property type="match status" value="1"/>
</dbReference>
<keyword evidence="8" id="KW-1133">Transmembrane helix</keyword>
<dbReference type="PANTHER" id="PTHR23220">
    <property type="entry name" value="INTEGRIN ALPHA"/>
    <property type="match status" value="1"/>
</dbReference>
<feature type="domain" description="Integrin alpha-X-like third Ig-like" evidence="9">
    <location>
        <begin position="16"/>
        <end position="195"/>
    </location>
</feature>
<proteinExistence type="inferred from homology"/>
<dbReference type="Pfam" id="PF21520">
    <property type="entry name" value="ITGAX-like_Ig_3"/>
    <property type="match status" value="1"/>
</dbReference>
<keyword evidence="8" id="KW-0812">Transmembrane</keyword>
<dbReference type="GO" id="GO:0007229">
    <property type="term" value="P:integrin-mediated signaling pathway"/>
    <property type="evidence" value="ECO:0007669"/>
    <property type="project" value="UniProtKB-KW"/>
</dbReference>
<dbReference type="GO" id="GO:0008305">
    <property type="term" value="C:integrin complex"/>
    <property type="evidence" value="ECO:0007669"/>
    <property type="project" value="TreeGrafter"/>
</dbReference>
<dbReference type="GO" id="GO:0033627">
    <property type="term" value="P:cell adhesion mediated by integrin"/>
    <property type="evidence" value="ECO:0007669"/>
    <property type="project" value="TreeGrafter"/>
</dbReference>
<dbReference type="InterPro" id="IPR018184">
    <property type="entry name" value="Integrin_alpha_C_CS"/>
</dbReference>
<dbReference type="GO" id="GO:0005178">
    <property type="term" value="F:integrin binding"/>
    <property type="evidence" value="ECO:0007669"/>
    <property type="project" value="TreeGrafter"/>
</dbReference>
<dbReference type="PROSITE" id="PS00242">
    <property type="entry name" value="INTEGRIN_ALPHA"/>
    <property type="match status" value="1"/>
</dbReference>
<accession>A0A834EQ22</accession>
<dbReference type="Gene3D" id="1.20.5.930">
    <property type="entry name" value="Bicelle-embedded integrin alpha(iib) transmembrane segment"/>
    <property type="match status" value="1"/>
</dbReference>
<dbReference type="EMBL" id="JABVXQ010000002">
    <property type="protein sequence ID" value="KAF6124911.1"/>
    <property type="molecule type" value="Genomic_DNA"/>
</dbReference>
<evidence type="ECO:0000256" key="7">
    <source>
        <dbReference type="ARBA" id="ARBA00023180"/>
    </source>
</evidence>
<keyword evidence="4 10" id="KW-0401">Integrin</keyword>
<dbReference type="GO" id="GO:0007160">
    <property type="term" value="P:cell-matrix adhesion"/>
    <property type="evidence" value="ECO:0007669"/>
    <property type="project" value="TreeGrafter"/>
</dbReference>
<dbReference type="GO" id="GO:0009897">
    <property type="term" value="C:external side of plasma membrane"/>
    <property type="evidence" value="ECO:0007669"/>
    <property type="project" value="TreeGrafter"/>
</dbReference>
<name>A0A834EQ22_9CHIR</name>
<keyword evidence="3" id="KW-0130">Cell adhesion</keyword>
<evidence type="ECO:0000256" key="1">
    <source>
        <dbReference type="ARBA" id="ARBA00004479"/>
    </source>
</evidence>
<comment type="similarity">
    <text evidence="2">Belongs to the integrin alpha chain family.</text>
</comment>
<organism evidence="10 11">
    <name type="scientific">Phyllostomus discolor</name>
    <name type="common">pale spear-nosed bat</name>
    <dbReference type="NCBI Taxonomy" id="89673"/>
    <lineage>
        <taxon>Eukaryota</taxon>
        <taxon>Metazoa</taxon>
        <taxon>Chordata</taxon>
        <taxon>Craniata</taxon>
        <taxon>Vertebrata</taxon>
        <taxon>Euteleostomi</taxon>
        <taxon>Mammalia</taxon>
        <taxon>Eutheria</taxon>
        <taxon>Laurasiatheria</taxon>
        <taxon>Chiroptera</taxon>
        <taxon>Yangochiroptera</taxon>
        <taxon>Phyllostomidae</taxon>
        <taxon>Phyllostominae</taxon>
        <taxon>Phyllostomus</taxon>
    </lineage>
</organism>
<protein>
    <submittedName>
        <fullName evidence="10">Integrin subunit alpha M</fullName>
    </submittedName>
</protein>
<evidence type="ECO:0000256" key="8">
    <source>
        <dbReference type="SAM" id="Phobius"/>
    </source>
</evidence>